<dbReference type="OrthoDB" id="5241356at2"/>
<keyword evidence="5" id="KW-0472">Membrane</keyword>
<keyword evidence="5" id="KW-1133">Transmembrane helix</keyword>
<dbReference type="SMART" id="SM00060">
    <property type="entry name" value="FN3"/>
    <property type="match status" value="5"/>
</dbReference>
<sequence>MRRRPEGTGTKSSTDLWGEHGMKALSWMRARPKTLASAAGVTVGVIAITTMAFTYEGFPTTKVDLNDGGVWITKTSSLLVGHFNHESTVLDGGLRTTGENYDILQAASNILVVDESASTITGVDPARVSLGDSAAIPSSAKVALGRNTAAILDQKTGELWVVPVQGVSSFEAEVKDPVAELGADADVVVADDGTVFGLSAERGEVVTVPVDTEGEPLESSTASVGEIDTSAKPTITAVGRTPVVLDAAAGVVTSPGGFREEIADAADAVLQQASATTDAVAIATPTALLSIPFDGGDPTEVATGANGAAAAPVWLRGCTYGAWAGSATFIRECPGTGNDVNATVDGAEDSKSLVFRVNRDVIILNDAIGGAAWLADESLQRVDNWNDLTPPEGETENEDDSTEETVETTLPERKEENTPPIAEDDSFGVRPGVTTMLPVLDNDNDPDGDVLVATLAESQPAIGTIQQVQNGGSLQIAVAEDASGSASFTYEADDGRGGKDTASVVLTVYDTSINSAPVPKRRTSLTVETGGTISYNILPDWIDPEGDDVYLKDVVPAPGDEVDFTTDGQITYKATASLQGRKEIQVSVADANGETATASVTLDVRPEGSTQPKTNADHVVTRVGEQATVLPLANDTSSGRESLRLGRVSEVPGATVLPDYPNKAFTFTADAPGTYYVLYLATAGPENGEGIVRVDVLEATETDLPPVAVRDVALLPTGGDVLIGVLANDVDPAGGILVVQSVSIEENSGISVSVINHETLRITDQGALTDQARIKYRISNGSKSAEGEVVVIPIPAPDKILQPDVNDDTATVRAGDVVTIPVLDNDTHPNDDVLHLSPELIEPFVDPEDGEAFVSQDVVRFKAGPVAKTVYLTYEAVDSRQQKAAGYVTIQILPVDVEKNAAPRPQDLVARVLAGSTANIAVPLDGIDADGDSVELIDIASSPKKGRITETASNYFSYEAFDDSSGVDVFEYRVRDRLGKEGIATIRVGIAPGEETNQAPYAVKDAVVVRPGREIAVPVLENDSDPEGDEISLVKDGLEVPTDTGITARVSGDRVLVQAPDKSLETSLQYTIRDTRGATATAALQITVDEDVPLQAPVARDDRVRPTDLTDGTLNADIEILKNDEDPDGTTDRLKVTLGDGARQLENGKVRVTVTKELQLIRYTITDQDELSASAFIFVPAESDLRPILDSTKPIEVMSGETKEIPLSKYVTVAGGGTARITEHAKVSAVYANGADLVKDESTLVYTSADGYFGQDAITFEVTDGTGPDDPDGRTATLTIPVNVLPPENQQPTFIGTEMVVAAGEEATSLDLVPLTTDPDPEDEGKHSYKYISGAGRGITAKIEDGKLLVAASSDVEKGTVASLKLEITDGTTKPVDGTVTVRVGASTRPLPTANTDTVSEADQGKTITVPVLANDFNPFPETPLKLLSASTESGAGGASVKGDEVVVTPDANFVGTMVVRYRIQDATKDPDREANGQVVVVVQGVPEAPGTPTVSSVQDRLVVVSFGAPSNNGAEITKYTVRSVGGTPYTRECQSTTCTLDGLTNNVEYTFQVTATNRVGESKPSGTSAVARPDARPDTPAPPTLVFGDKSLKVSWLTPTTPGSPVESYTLEISPAPPSGVSQKQATGNSMTWEGLENGGNYQVRVQAHNRAPEPSSWSGWSASEVPAGPPLAPAAPTTSEIQGVGNQAQMQVSWVPPNSNGDAIDSYELQVWEGSTLRSTITPGASAKTQAVTVQTSETAYTYRIRATNKAGFGEWSPMSAPRRGVNKPGTPTLSAVTPGDRSLTLTWNAGAKNGAKDSEVQHQYSLNGGGSWAAMPGNSVVTGLSNGTNYNVRVRSVSTVDGTTYASDASNQVTGNPYGPLKQPGISSQQNAKSVTFNWNANNSENGRSISRVRIRIDGGGWQNAGVTGSTTVGNGYSERHTIDVEVTDSAGQQIVGSDAGTSGKKPDPQAWVTSTGDANGQPNCSDGTCAYFYLNARGFDPGQTISVRCNNNDATYGGEWGGPYSITMDGSGNYGGRLSCYLGNRRGVIEAWVMINGQAYEHRVWQ</sequence>
<evidence type="ECO:0000256" key="3">
    <source>
        <dbReference type="ARBA" id="ARBA00023326"/>
    </source>
</evidence>
<evidence type="ECO:0000259" key="6">
    <source>
        <dbReference type="PROSITE" id="PS50268"/>
    </source>
</evidence>
<dbReference type="Pfam" id="PF00041">
    <property type="entry name" value="fn3"/>
    <property type="match status" value="3"/>
</dbReference>
<dbReference type="GO" id="GO:0005509">
    <property type="term" value="F:calcium ion binding"/>
    <property type="evidence" value="ECO:0007669"/>
    <property type="project" value="InterPro"/>
</dbReference>
<feature type="region of interest" description="Disordered" evidence="4">
    <location>
        <begin position="1756"/>
        <end position="1783"/>
    </location>
</feature>
<feature type="region of interest" description="Disordered" evidence="4">
    <location>
        <begin position="1560"/>
        <end position="1586"/>
    </location>
</feature>
<evidence type="ECO:0000256" key="2">
    <source>
        <dbReference type="ARBA" id="ARBA00023295"/>
    </source>
</evidence>
<dbReference type="Pfam" id="PF17963">
    <property type="entry name" value="Big_9"/>
    <property type="match status" value="6"/>
</dbReference>
<dbReference type="NCBIfam" id="NF012211">
    <property type="entry name" value="tand_rpt_95"/>
    <property type="match status" value="2"/>
</dbReference>
<dbReference type="GO" id="GO:0000272">
    <property type="term" value="P:polysaccharide catabolic process"/>
    <property type="evidence" value="ECO:0007669"/>
    <property type="project" value="UniProtKB-KW"/>
</dbReference>
<dbReference type="PROSITE" id="PS50853">
    <property type="entry name" value="FN3"/>
    <property type="match status" value="3"/>
</dbReference>
<evidence type="ECO:0000313" key="9">
    <source>
        <dbReference type="Proteomes" id="UP000033640"/>
    </source>
</evidence>
<keyword evidence="1" id="KW-0677">Repeat</keyword>
<reference evidence="8 9" key="1">
    <citation type="submission" date="2015-02" db="EMBL/GenBank/DDBJ databases">
        <title>Draft genome sequences of ten Microbacterium spp. with emphasis on heavy metal contaminated environments.</title>
        <authorList>
            <person name="Corretto E."/>
        </authorList>
    </citation>
    <scope>NUCLEOTIDE SEQUENCE [LARGE SCALE GENOMIC DNA]</scope>
    <source>
        <strain evidence="8 9">BEL4b</strain>
    </source>
</reference>
<keyword evidence="3" id="KW-0119">Carbohydrate metabolism</keyword>
<dbReference type="InterPro" id="IPR013783">
    <property type="entry name" value="Ig-like_fold"/>
</dbReference>
<protein>
    <submittedName>
        <fullName evidence="8">Fibronectin type III domain protein</fullName>
    </submittedName>
</protein>
<dbReference type="GO" id="GO:0016020">
    <property type="term" value="C:membrane"/>
    <property type="evidence" value="ECO:0007669"/>
    <property type="project" value="InterPro"/>
</dbReference>
<feature type="compositionally biased region" description="Polar residues" evidence="4">
    <location>
        <begin position="1560"/>
        <end position="1569"/>
    </location>
</feature>
<feature type="domain" description="Cadherin" evidence="6">
    <location>
        <begin position="736"/>
        <end position="905"/>
    </location>
</feature>
<keyword evidence="5" id="KW-0812">Transmembrane</keyword>
<dbReference type="PANTHER" id="PTHR13817">
    <property type="entry name" value="TITIN"/>
    <property type="match status" value="1"/>
</dbReference>
<keyword evidence="2" id="KW-0326">Glycosidase</keyword>
<feature type="domain" description="Fibronectin type-III" evidence="7">
    <location>
        <begin position="1489"/>
        <end position="1579"/>
    </location>
</feature>
<gene>
    <name evidence="8" type="ORF">RS83_01502</name>
</gene>
<name>A0A0F0LB03_9MICO</name>
<dbReference type="SUPFAM" id="SSF49265">
    <property type="entry name" value="Fibronectin type III"/>
    <property type="match status" value="3"/>
</dbReference>
<dbReference type="PROSITE" id="PS50268">
    <property type="entry name" value="CADHERIN_2"/>
    <property type="match status" value="1"/>
</dbReference>
<evidence type="ECO:0000259" key="7">
    <source>
        <dbReference type="PROSITE" id="PS50853"/>
    </source>
</evidence>
<dbReference type="InterPro" id="IPR002126">
    <property type="entry name" value="Cadherin-like_dom"/>
</dbReference>
<feature type="compositionally biased region" description="Acidic residues" evidence="4">
    <location>
        <begin position="393"/>
        <end position="406"/>
    </location>
</feature>
<dbReference type="InterPro" id="IPR003961">
    <property type="entry name" value="FN3_dom"/>
</dbReference>
<comment type="caution">
    <text evidence="8">The sequence shown here is derived from an EMBL/GenBank/DDBJ whole genome shotgun (WGS) entry which is preliminary data.</text>
</comment>
<feature type="region of interest" description="Disordered" evidence="4">
    <location>
        <begin position="384"/>
        <end position="430"/>
    </location>
</feature>
<evidence type="ECO:0000256" key="4">
    <source>
        <dbReference type="SAM" id="MobiDB-lite"/>
    </source>
</evidence>
<organism evidence="8 9">
    <name type="scientific">Microbacterium oxydans</name>
    <dbReference type="NCBI Taxonomy" id="82380"/>
    <lineage>
        <taxon>Bacteria</taxon>
        <taxon>Bacillati</taxon>
        <taxon>Actinomycetota</taxon>
        <taxon>Actinomycetes</taxon>
        <taxon>Micrococcales</taxon>
        <taxon>Microbacteriaceae</taxon>
        <taxon>Microbacterium</taxon>
    </lineage>
</organism>
<feature type="domain" description="Fibronectin type-III" evidence="7">
    <location>
        <begin position="1674"/>
        <end position="1771"/>
    </location>
</feature>
<dbReference type="GO" id="GO:0016798">
    <property type="term" value="F:hydrolase activity, acting on glycosyl bonds"/>
    <property type="evidence" value="ECO:0007669"/>
    <property type="project" value="UniProtKB-KW"/>
</dbReference>
<feature type="domain" description="Fibronectin type-III" evidence="7">
    <location>
        <begin position="1580"/>
        <end position="1670"/>
    </location>
</feature>
<dbReference type="Gene3D" id="2.60.40.10">
    <property type="entry name" value="Immunoglobulins"/>
    <property type="match status" value="4"/>
</dbReference>
<dbReference type="InterPro" id="IPR050964">
    <property type="entry name" value="Striated_Muscle_Regulatory"/>
</dbReference>
<dbReference type="RefSeq" id="WP_156153146.1">
    <property type="nucleotide sequence ID" value="NZ_JYIW01000023.1"/>
</dbReference>
<evidence type="ECO:0000256" key="1">
    <source>
        <dbReference type="ARBA" id="ARBA00022737"/>
    </source>
</evidence>
<dbReference type="InterPro" id="IPR036116">
    <property type="entry name" value="FN3_sf"/>
</dbReference>
<dbReference type="Proteomes" id="UP000033640">
    <property type="component" value="Unassembled WGS sequence"/>
</dbReference>
<evidence type="ECO:0000256" key="5">
    <source>
        <dbReference type="SAM" id="Phobius"/>
    </source>
</evidence>
<evidence type="ECO:0000313" key="8">
    <source>
        <dbReference type="EMBL" id="KJL29485.1"/>
    </source>
</evidence>
<keyword evidence="2" id="KW-0378">Hydrolase</keyword>
<dbReference type="Gene3D" id="2.60.40.2810">
    <property type="match status" value="1"/>
</dbReference>
<dbReference type="CDD" id="cd00063">
    <property type="entry name" value="FN3"/>
    <property type="match status" value="4"/>
</dbReference>
<accession>A0A0F0LB03</accession>
<feature type="transmembrane region" description="Helical" evidence="5">
    <location>
        <begin position="35"/>
        <end position="55"/>
    </location>
</feature>
<keyword evidence="3" id="KW-0624">Polysaccharide degradation</keyword>
<dbReference type="EMBL" id="JYIW01000023">
    <property type="protein sequence ID" value="KJL29485.1"/>
    <property type="molecule type" value="Genomic_DNA"/>
</dbReference>
<dbReference type="PANTHER" id="PTHR13817:SF73">
    <property type="entry name" value="FIBRONECTIN TYPE-III DOMAIN-CONTAINING PROTEIN"/>
    <property type="match status" value="1"/>
</dbReference>
<dbReference type="GO" id="GO:0007156">
    <property type="term" value="P:homophilic cell adhesion via plasma membrane adhesion molecules"/>
    <property type="evidence" value="ECO:0007669"/>
    <property type="project" value="InterPro"/>
</dbReference>
<proteinExistence type="predicted"/>
<dbReference type="PATRIC" id="fig|82380.11.peg.1540"/>